<reference evidence="1" key="3">
    <citation type="submission" date="2025-09" db="UniProtKB">
        <authorList>
            <consortium name="Ensembl"/>
        </authorList>
    </citation>
    <scope>IDENTIFICATION</scope>
</reference>
<name>A0A803YBV2_MELGA</name>
<reference evidence="1" key="2">
    <citation type="submission" date="2025-08" db="UniProtKB">
        <authorList>
            <consortium name="Ensembl"/>
        </authorList>
    </citation>
    <scope>IDENTIFICATION</scope>
</reference>
<dbReference type="Ensembl" id="ENSMGAT00000034742.1">
    <property type="protein sequence ID" value="ENSMGAP00000029249.1"/>
    <property type="gene ID" value="ENSMGAG00000020030.1"/>
</dbReference>
<dbReference type="Proteomes" id="UP000001645">
    <property type="component" value="Chromosome 10"/>
</dbReference>
<dbReference type="InParanoid" id="A0A803YBV2"/>
<dbReference type="GeneTree" id="ENSGT00960000189519"/>
<evidence type="ECO:0000313" key="2">
    <source>
        <dbReference type="Proteomes" id="UP000001645"/>
    </source>
</evidence>
<reference evidence="1 2" key="1">
    <citation type="journal article" date="2010" name="PLoS Biol.">
        <title>Multi-platform next-generation sequencing of the domestic turkey (Meleagris gallopavo): genome assembly and analysis.</title>
        <authorList>
            <person name="Dalloul R.A."/>
            <person name="Long J.A."/>
            <person name="Zimin A.V."/>
            <person name="Aslam L."/>
            <person name="Beal K."/>
            <person name="Blomberg L.A."/>
            <person name="Bouffard P."/>
            <person name="Burt D.W."/>
            <person name="Crasta O."/>
            <person name="Crooijmans R.P."/>
            <person name="Cooper K."/>
            <person name="Coulombe R.A."/>
            <person name="De S."/>
            <person name="Delany M.E."/>
            <person name="Dodgson J.B."/>
            <person name="Dong J.J."/>
            <person name="Evans C."/>
            <person name="Frederickson K.M."/>
            <person name="Flicek P."/>
            <person name="Florea L."/>
            <person name="Folkerts O."/>
            <person name="Groenen M.A."/>
            <person name="Harkins T.T."/>
            <person name="Herrero J."/>
            <person name="Hoffmann S."/>
            <person name="Megens H.J."/>
            <person name="Jiang A."/>
            <person name="de Jong P."/>
            <person name="Kaiser P."/>
            <person name="Kim H."/>
            <person name="Kim K.W."/>
            <person name="Kim S."/>
            <person name="Langenberger D."/>
            <person name="Lee M.K."/>
            <person name="Lee T."/>
            <person name="Mane S."/>
            <person name="Marcais G."/>
            <person name="Marz M."/>
            <person name="McElroy A.P."/>
            <person name="Modise T."/>
            <person name="Nefedov M."/>
            <person name="Notredame C."/>
            <person name="Paton I.R."/>
            <person name="Payne W.S."/>
            <person name="Pertea G."/>
            <person name="Prickett D."/>
            <person name="Puiu D."/>
            <person name="Qioa D."/>
            <person name="Raineri E."/>
            <person name="Ruffier M."/>
            <person name="Salzberg S.L."/>
            <person name="Schatz M.C."/>
            <person name="Scheuring C."/>
            <person name="Schmidt C.J."/>
            <person name="Schroeder S."/>
            <person name="Searle S.M."/>
            <person name="Smith E.J."/>
            <person name="Smith J."/>
            <person name="Sonstegard T.S."/>
            <person name="Stadler P.F."/>
            <person name="Tafer H."/>
            <person name="Tu Z.J."/>
            <person name="Van Tassell C.P."/>
            <person name="Vilella A.J."/>
            <person name="Williams K.P."/>
            <person name="Yorke J.A."/>
            <person name="Zhang L."/>
            <person name="Zhang H.B."/>
            <person name="Zhang X."/>
            <person name="Zhang Y."/>
            <person name="Reed K.M."/>
        </authorList>
    </citation>
    <scope>NUCLEOTIDE SEQUENCE [LARGE SCALE GENOMIC DNA]</scope>
</reference>
<accession>A0A803YBV2</accession>
<protein>
    <submittedName>
        <fullName evidence="1">Uncharacterized protein</fullName>
    </submittedName>
</protein>
<organism evidence="1 2">
    <name type="scientific">Meleagris gallopavo</name>
    <name type="common">Wild turkey</name>
    <dbReference type="NCBI Taxonomy" id="9103"/>
    <lineage>
        <taxon>Eukaryota</taxon>
        <taxon>Metazoa</taxon>
        <taxon>Chordata</taxon>
        <taxon>Craniata</taxon>
        <taxon>Vertebrata</taxon>
        <taxon>Euteleostomi</taxon>
        <taxon>Archelosauria</taxon>
        <taxon>Archosauria</taxon>
        <taxon>Dinosauria</taxon>
        <taxon>Saurischia</taxon>
        <taxon>Theropoda</taxon>
        <taxon>Coelurosauria</taxon>
        <taxon>Aves</taxon>
        <taxon>Neognathae</taxon>
        <taxon>Galloanserae</taxon>
        <taxon>Galliformes</taxon>
        <taxon>Phasianidae</taxon>
        <taxon>Meleagridinae</taxon>
        <taxon>Meleagris</taxon>
    </lineage>
</organism>
<keyword evidence="2" id="KW-1185">Reference proteome</keyword>
<evidence type="ECO:0000313" key="1">
    <source>
        <dbReference type="Ensembl" id="ENSMGAP00000029249.1"/>
    </source>
</evidence>
<dbReference type="AlphaFoldDB" id="A0A803YBV2"/>
<sequence>ISRALLKPSTRPVGLPCASCVWNCSREALAAGAGASAAGGGAAASLSTSLEVSLDLPFFLVPSPRGQKYLRNPNDLSKISIGFRECACEIEMFAIRC</sequence>
<proteinExistence type="predicted"/>